<dbReference type="PANTHER" id="PTHR11039:SF48">
    <property type="entry name" value="NEBULETTE"/>
    <property type="match status" value="1"/>
</dbReference>
<dbReference type="Bgee" id="ENSMODG00000009210">
    <property type="expression patterns" value="Expressed in heart and 16 other cell types or tissues"/>
</dbReference>
<dbReference type="Pfam" id="PF00880">
    <property type="entry name" value="Nebulin"/>
    <property type="match status" value="14"/>
</dbReference>
<dbReference type="InterPro" id="IPR001452">
    <property type="entry name" value="SH3_domain"/>
</dbReference>
<gene>
    <name evidence="7" type="primary">NEBL</name>
</gene>
<dbReference type="PANTHER" id="PTHR11039">
    <property type="entry name" value="NEBULIN"/>
    <property type="match status" value="1"/>
</dbReference>
<dbReference type="Gene3D" id="2.30.30.40">
    <property type="entry name" value="SH3 Domains"/>
    <property type="match status" value="1"/>
</dbReference>
<dbReference type="GO" id="GO:0030018">
    <property type="term" value="C:Z disc"/>
    <property type="evidence" value="ECO:0007669"/>
    <property type="project" value="InterPro"/>
</dbReference>
<dbReference type="PRINTS" id="PR00452">
    <property type="entry name" value="SH3DOMAIN"/>
</dbReference>
<feature type="domain" description="SH3" evidence="6">
    <location>
        <begin position="891"/>
        <end position="951"/>
    </location>
</feature>
<evidence type="ECO:0000313" key="8">
    <source>
        <dbReference type="Proteomes" id="UP000002280"/>
    </source>
</evidence>
<dbReference type="Proteomes" id="UP000002280">
    <property type="component" value="Chromosome 8"/>
</dbReference>
<feature type="region of interest" description="Disordered" evidence="5">
    <location>
        <begin position="1"/>
        <end position="29"/>
    </location>
</feature>
<keyword evidence="1 4" id="KW-0728">SH3 domain</keyword>
<dbReference type="InterPro" id="IPR036028">
    <property type="entry name" value="SH3-like_dom_sf"/>
</dbReference>
<dbReference type="AlphaFoldDB" id="A0A5F8GG24"/>
<dbReference type="CDD" id="cd11935">
    <property type="entry name" value="SH3_Nebulette_C"/>
    <property type="match status" value="1"/>
</dbReference>
<evidence type="ECO:0000256" key="2">
    <source>
        <dbReference type="ARBA" id="ARBA00022737"/>
    </source>
</evidence>
<dbReference type="InterPro" id="IPR055297">
    <property type="entry name" value="NEBU/NEBL"/>
</dbReference>
<evidence type="ECO:0000256" key="5">
    <source>
        <dbReference type="SAM" id="MobiDB-lite"/>
    </source>
</evidence>
<reference evidence="7" key="2">
    <citation type="submission" date="2025-08" db="UniProtKB">
        <authorList>
            <consortium name="Ensembl"/>
        </authorList>
    </citation>
    <scope>IDENTIFICATION</scope>
</reference>
<reference evidence="7" key="3">
    <citation type="submission" date="2025-09" db="UniProtKB">
        <authorList>
            <consortium name="Ensembl"/>
        </authorList>
    </citation>
    <scope>IDENTIFICATION</scope>
</reference>
<feature type="compositionally biased region" description="Basic and acidic residues" evidence="5">
    <location>
        <begin position="1"/>
        <end position="20"/>
    </location>
</feature>
<dbReference type="FunFam" id="2.30.30.40:FF:000007">
    <property type="entry name" value="nebulin isoform X1"/>
    <property type="match status" value="1"/>
</dbReference>
<dbReference type="GeneTree" id="ENSGT00940000156390"/>
<dbReference type="GO" id="GO:0051015">
    <property type="term" value="F:actin filament binding"/>
    <property type="evidence" value="ECO:0007669"/>
    <property type="project" value="InterPro"/>
</dbReference>
<evidence type="ECO:0000313" key="7">
    <source>
        <dbReference type="Ensembl" id="ENSMODP00000046422.1"/>
    </source>
</evidence>
<evidence type="ECO:0000256" key="1">
    <source>
        <dbReference type="ARBA" id="ARBA00022443"/>
    </source>
</evidence>
<dbReference type="PROSITE" id="PS51216">
    <property type="entry name" value="NEBULIN"/>
    <property type="match status" value="18"/>
</dbReference>
<keyword evidence="2" id="KW-0677">Repeat</keyword>
<accession>A0A5F8GG24</accession>
<sequence>MRVPISEDYKGESEGEKSGEEDTEDEEEKIFLKPVIEDRNMELARKCTELISDINYRGEYKKSKDKCTFVPDTPLLNHVKHIGAFISEAKYKGTIKTDLSNSLYKQMPATIDSVFAREISQLQSEVLYKQKYDASKGISDYSHMKEPPDVMHAMETSKHQSNVSYRKDAEDNHKYNAGIDRSDIKMATQVSKIISNAEYKKGKGEMNKEPAVIGRPDFEHAMEASKLSSQVKYREKFDNEMKDKKHQYNPLESASFRQSQFAATLASDVQYKKDAQMIHDPVSYLPSLFLDHALKTSKMLSDHEYKKLFEESKGSYHFEIDTAEHLHHKGNTELQSQVKYKEKYEKAKGKSMLEFVDTPSYQASKEAQKLQSEKIYRKDFEKGLKGRPSMDLDKTPEFLHVKYVTNLLKEKEYRKDLENEIKGKGMELSSEIPDIQRAKRASEMASEKEYKKDLETEIKGKGMQIGTDALDIQRAKKASEISSQKEYKRDLETEIKGKGMQGGTDTLDIQRAKKASEMASQKEYKRDLENEIKGKGMQVSMDIPDMIRAKRASEIYSQKKYKNESEKMLTSYSTVADTPEIQRIKTAQKNISMVFYKKAIGAGTAVKETPEIERVKKNQQNISSVKYKEEIKQATTISDLPELKRVKENQKNISNVHYKGQLGRATAISVTPEMERVKKNQENISSVKYTQDQKQMKGRPSLILDTPGLRHVKETQNNISMVKYHEDFEKTKGRGFTPVVDDPVTERVRKNTQVVSDAAYKGIHPQIVEMDRRPGIIVDLKVWRTDPGSIFDIDPLEDNIQSRSLHMLSEKASLYSRHRSHSTSTLGVGLGDDKSEISETNPSFSFCSEITRPSDEEAPVLPGAYQQSQSQGYGYMHQTSMSSMRSMQHSPSLRTYRAMYDYSAQDEDEVSFRDGDYIVNVQPIDDGWMYGTVQRTGKTGMLPANYIEFVN</sequence>
<dbReference type="Ensembl" id="ENSMODT00000079946.1">
    <property type="protein sequence ID" value="ENSMODP00000046422.1"/>
    <property type="gene ID" value="ENSMODG00000009210.5"/>
</dbReference>
<protein>
    <submittedName>
        <fullName evidence="7">Nebulette</fullName>
    </submittedName>
</protein>
<dbReference type="InterPro" id="IPR035631">
    <property type="entry name" value="Nebulette_SH3"/>
</dbReference>
<dbReference type="SMART" id="SM00326">
    <property type="entry name" value="SH3"/>
    <property type="match status" value="1"/>
</dbReference>
<proteinExistence type="predicted"/>
<reference evidence="7 8" key="1">
    <citation type="journal article" date="2007" name="Nature">
        <title>Genome of the marsupial Monodelphis domestica reveals innovation in non-coding sequences.</title>
        <authorList>
            <person name="Mikkelsen T.S."/>
            <person name="Wakefield M.J."/>
            <person name="Aken B."/>
            <person name="Amemiya C.T."/>
            <person name="Chang J.L."/>
            <person name="Duke S."/>
            <person name="Garber M."/>
            <person name="Gentles A.J."/>
            <person name="Goodstadt L."/>
            <person name="Heger A."/>
            <person name="Jurka J."/>
            <person name="Kamal M."/>
            <person name="Mauceli E."/>
            <person name="Searle S.M."/>
            <person name="Sharpe T."/>
            <person name="Baker M.L."/>
            <person name="Batzer M.A."/>
            <person name="Benos P.V."/>
            <person name="Belov K."/>
            <person name="Clamp M."/>
            <person name="Cook A."/>
            <person name="Cuff J."/>
            <person name="Das R."/>
            <person name="Davidow L."/>
            <person name="Deakin J.E."/>
            <person name="Fazzari M.J."/>
            <person name="Glass J.L."/>
            <person name="Grabherr M."/>
            <person name="Greally J.M."/>
            <person name="Gu W."/>
            <person name="Hore T.A."/>
            <person name="Huttley G.A."/>
            <person name="Kleber M."/>
            <person name="Jirtle R.L."/>
            <person name="Koina E."/>
            <person name="Lee J.T."/>
            <person name="Mahony S."/>
            <person name="Marra M.A."/>
            <person name="Miller R.D."/>
            <person name="Nicholls R.D."/>
            <person name="Oda M."/>
            <person name="Papenfuss A.T."/>
            <person name="Parra Z.E."/>
            <person name="Pollock D.D."/>
            <person name="Ray D.A."/>
            <person name="Schein J.E."/>
            <person name="Speed T.P."/>
            <person name="Thompson K."/>
            <person name="VandeBerg J.L."/>
            <person name="Wade C.M."/>
            <person name="Walker J.A."/>
            <person name="Waters P.D."/>
            <person name="Webber C."/>
            <person name="Weidman J.R."/>
            <person name="Xie X."/>
            <person name="Zody M.C."/>
            <person name="Baldwin J."/>
            <person name="Abdouelleil A."/>
            <person name="Abdulkadir J."/>
            <person name="Abebe A."/>
            <person name="Abera B."/>
            <person name="Abreu J."/>
            <person name="Acer S.C."/>
            <person name="Aftuck L."/>
            <person name="Alexander A."/>
            <person name="An P."/>
            <person name="Anderson E."/>
            <person name="Anderson S."/>
            <person name="Arachi H."/>
            <person name="Azer M."/>
            <person name="Bachantsang P."/>
            <person name="Barry A."/>
            <person name="Bayul T."/>
            <person name="Berlin A."/>
            <person name="Bessette D."/>
            <person name="Bloom T."/>
            <person name="Bloom T."/>
            <person name="Boguslavskiy L."/>
            <person name="Bonnet C."/>
            <person name="Boukhgalter B."/>
            <person name="Bourzgui I."/>
            <person name="Brown A."/>
            <person name="Cahill P."/>
            <person name="Channer S."/>
            <person name="Cheshatsang Y."/>
            <person name="Chuda L."/>
            <person name="Citroen M."/>
            <person name="Collymore A."/>
            <person name="Cooke P."/>
            <person name="Costello M."/>
            <person name="D'Aco K."/>
            <person name="Daza R."/>
            <person name="De Haan G."/>
            <person name="DeGray S."/>
            <person name="DeMaso C."/>
            <person name="Dhargay N."/>
            <person name="Dooley K."/>
            <person name="Dooley E."/>
            <person name="Doricent M."/>
            <person name="Dorje P."/>
            <person name="Dorjee K."/>
            <person name="Dupes A."/>
            <person name="Elong R."/>
            <person name="Falk J."/>
            <person name="Farina A."/>
            <person name="Faro S."/>
            <person name="Ferguson D."/>
            <person name="Fisher S."/>
            <person name="Foley C.D."/>
            <person name="Franke A."/>
            <person name="Friedrich D."/>
            <person name="Gadbois L."/>
            <person name="Gearin G."/>
            <person name="Gearin C.R."/>
            <person name="Giannoukos G."/>
            <person name="Goode T."/>
            <person name="Graham J."/>
            <person name="Grandbois E."/>
            <person name="Grewal S."/>
            <person name="Gyaltsen K."/>
            <person name="Hafez N."/>
            <person name="Hagos B."/>
            <person name="Hall J."/>
            <person name="Henson C."/>
            <person name="Hollinger A."/>
            <person name="Honan T."/>
            <person name="Huard M.D."/>
            <person name="Hughes L."/>
            <person name="Hurhula B."/>
            <person name="Husby M.E."/>
            <person name="Kamat A."/>
            <person name="Kanga B."/>
            <person name="Kashin S."/>
            <person name="Khazanovich D."/>
            <person name="Kisner P."/>
            <person name="Lance K."/>
            <person name="Lara M."/>
            <person name="Lee W."/>
            <person name="Lennon N."/>
            <person name="Letendre F."/>
            <person name="LeVine R."/>
            <person name="Lipovsky A."/>
            <person name="Liu X."/>
            <person name="Liu J."/>
            <person name="Liu S."/>
            <person name="Lokyitsang T."/>
            <person name="Lokyitsang Y."/>
            <person name="Lubonja R."/>
            <person name="Lui A."/>
            <person name="MacDonald P."/>
            <person name="Magnisalis V."/>
            <person name="Maru K."/>
            <person name="Matthews C."/>
            <person name="McCusker W."/>
            <person name="McDonough S."/>
            <person name="Mehta T."/>
            <person name="Meldrim J."/>
            <person name="Meneus L."/>
            <person name="Mihai O."/>
            <person name="Mihalev A."/>
            <person name="Mihova T."/>
            <person name="Mittelman R."/>
            <person name="Mlenga V."/>
            <person name="Montmayeur A."/>
            <person name="Mulrain L."/>
            <person name="Navidi A."/>
            <person name="Naylor J."/>
            <person name="Negash T."/>
            <person name="Nguyen T."/>
            <person name="Nguyen N."/>
            <person name="Nicol R."/>
            <person name="Norbu C."/>
            <person name="Norbu N."/>
            <person name="Novod N."/>
            <person name="O'Neill B."/>
            <person name="Osman S."/>
            <person name="Markiewicz E."/>
            <person name="Oyono O.L."/>
            <person name="Patti C."/>
            <person name="Phunkhang P."/>
            <person name="Pierre F."/>
            <person name="Priest M."/>
            <person name="Raghuraman S."/>
            <person name="Rege F."/>
            <person name="Reyes R."/>
            <person name="Rise C."/>
            <person name="Rogov P."/>
            <person name="Ross K."/>
            <person name="Ryan E."/>
            <person name="Settipalli S."/>
            <person name="Shea T."/>
            <person name="Sherpa N."/>
            <person name="Shi L."/>
            <person name="Shih D."/>
            <person name="Sparrow T."/>
            <person name="Spaulding J."/>
            <person name="Stalker J."/>
            <person name="Stange-Thomann N."/>
            <person name="Stavropoulos S."/>
            <person name="Stone C."/>
            <person name="Strader C."/>
            <person name="Tesfaye S."/>
            <person name="Thomson T."/>
            <person name="Thoulutsang Y."/>
            <person name="Thoulutsang D."/>
            <person name="Topham K."/>
            <person name="Topping I."/>
            <person name="Tsamla T."/>
            <person name="Vassiliev H."/>
            <person name="Vo A."/>
            <person name="Wangchuk T."/>
            <person name="Wangdi T."/>
            <person name="Weiand M."/>
            <person name="Wilkinson J."/>
            <person name="Wilson A."/>
            <person name="Yadav S."/>
            <person name="Young G."/>
            <person name="Yu Q."/>
            <person name="Zembek L."/>
            <person name="Zhong D."/>
            <person name="Zimmer A."/>
            <person name="Zwirko Z."/>
            <person name="Jaffe D.B."/>
            <person name="Alvarez P."/>
            <person name="Brockman W."/>
            <person name="Butler J."/>
            <person name="Chin C."/>
            <person name="Gnerre S."/>
            <person name="MacCallum I."/>
            <person name="Graves J.A."/>
            <person name="Ponting C.P."/>
            <person name="Breen M."/>
            <person name="Samollow P.B."/>
            <person name="Lander E.S."/>
            <person name="Lindblad-Toh K."/>
        </authorList>
    </citation>
    <scope>NUCLEOTIDE SEQUENCE [LARGE SCALE GENOMIC DNA]</scope>
</reference>
<name>A0A5F8GG24_MONDO</name>
<dbReference type="Pfam" id="PF14604">
    <property type="entry name" value="SH3_9"/>
    <property type="match status" value="1"/>
</dbReference>
<organism evidence="7 8">
    <name type="scientific">Monodelphis domestica</name>
    <name type="common">Gray short-tailed opossum</name>
    <dbReference type="NCBI Taxonomy" id="13616"/>
    <lineage>
        <taxon>Eukaryota</taxon>
        <taxon>Metazoa</taxon>
        <taxon>Chordata</taxon>
        <taxon>Craniata</taxon>
        <taxon>Vertebrata</taxon>
        <taxon>Euteleostomi</taxon>
        <taxon>Mammalia</taxon>
        <taxon>Metatheria</taxon>
        <taxon>Didelphimorphia</taxon>
        <taxon>Didelphidae</taxon>
        <taxon>Monodelphis</taxon>
    </lineage>
</organism>
<keyword evidence="8" id="KW-1185">Reference proteome</keyword>
<keyword evidence="3" id="KW-0009">Actin-binding</keyword>
<dbReference type="PROSITE" id="PS50002">
    <property type="entry name" value="SH3"/>
    <property type="match status" value="1"/>
</dbReference>
<evidence type="ECO:0000256" key="4">
    <source>
        <dbReference type="PROSITE-ProRule" id="PRU00192"/>
    </source>
</evidence>
<evidence type="ECO:0000259" key="6">
    <source>
        <dbReference type="PROSITE" id="PS50002"/>
    </source>
</evidence>
<dbReference type="SMART" id="SM00227">
    <property type="entry name" value="NEBU"/>
    <property type="match status" value="21"/>
</dbReference>
<dbReference type="InterPro" id="IPR000900">
    <property type="entry name" value="Nebulin_repeat"/>
</dbReference>
<evidence type="ECO:0000256" key="3">
    <source>
        <dbReference type="ARBA" id="ARBA00023203"/>
    </source>
</evidence>
<dbReference type="SUPFAM" id="SSF50044">
    <property type="entry name" value="SH3-domain"/>
    <property type="match status" value="1"/>
</dbReference>